<sequence>MNWDTQLSSILSVADGSVAKMRERLTSPGKFAKGGEDLFPTRERLHVQWADLAAIQSQLQIQSQTIESLTQRLRDVEKERQSQQCDVQTLQEEVQQLREERRTRAESRSDHSPGAERRMEQWRREVGRELSSLRGHITRATSLGNLEESFSSKLRREELEHLRREVDQLKTQLRRQGEDAFLQQAEARETRRQYEHSCKILNLSLVFCVQTLEELTDSYRSHSSDLVKTVSQYSHTQQEVRQIRTTVSEMKEEFRRLILKERASPLPLPGSLGRGGRVEADSDSEDFSPTPSLAEISSDDLSWLDDKDPALHQEPRVRLSVQSTRSDFAGPGSDLEDDDGDDLLDEDVHPDLESDLSLADL</sequence>
<dbReference type="Proteomes" id="UP001228049">
    <property type="component" value="Unassembled WGS sequence"/>
</dbReference>
<proteinExistence type="predicted"/>
<feature type="region of interest" description="Disordered" evidence="2">
    <location>
        <begin position="80"/>
        <end position="122"/>
    </location>
</feature>
<evidence type="ECO:0000256" key="1">
    <source>
        <dbReference type="SAM" id="Coils"/>
    </source>
</evidence>
<evidence type="ECO:0000313" key="3">
    <source>
        <dbReference type="EMBL" id="KAK1896796.1"/>
    </source>
</evidence>
<keyword evidence="4" id="KW-1185">Reference proteome</keyword>
<dbReference type="AlphaFoldDB" id="A0AAD9FD21"/>
<feature type="compositionally biased region" description="Basic and acidic residues" evidence="2">
    <location>
        <begin position="304"/>
        <end position="317"/>
    </location>
</feature>
<feature type="coiled-coil region" evidence="1">
    <location>
        <begin position="152"/>
        <end position="179"/>
    </location>
</feature>
<protein>
    <submittedName>
        <fullName evidence="3">Cingulin-like protein 1</fullName>
    </submittedName>
</protein>
<accession>A0AAD9FD21</accession>
<dbReference type="InterPro" id="IPR039284">
    <property type="entry name" value="CCDC159/163"/>
</dbReference>
<dbReference type="PANTHER" id="PTHR34533:SF3">
    <property type="entry name" value="BICD FAMILY-LIKE CARGO ADAPTER 2"/>
    <property type="match status" value="1"/>
</dbReference>
<feature type="region of interest" description="Disordered" evidence="2">
    <location>
        <begin position="265"/>
        <end position="361"/>
    </location>
</feature>
<gene>
    <name evidence="3" type="ORF">KUDE01_016337</name>
</gene>
<reference evidence="3" key="1">
    <citation type="submission" date="2023-04" db="EMBL/GenBank/DDBJ databases">
        <title>Chromosome-level genome of Chaenocephalus aceratus.</title>
        <authorList>
            <person name="Park H."/>
        </authorList>
    </citation>
    <scope>NUCLEOTIDE SEQUENCE</scope>
    <source>
        <strain evidence="3">DE</strain>
        <tissue evidence="3">Muscle</tissue>
    </source>
</reference>
<dbReference type="PANTHER" id="PTHR34533">
    <property type="entry name" value="TRANSMEMBRANE PROTEIN CCDC163"/>
    <property type="match status" value="1"/>
</dbReference>
<feature type="compositionally biased region" description="Basic and acidic residues" evidence="2">
    <location>
        <begin position="95"/>
        <end position="122"/>
    </location>
</feature>
<dbReference type="EMBL" id="JASDAP010000009">
    <property type="protein sequence ID" value="KAK1896796.1"/>
    <property type="molecule type" value="Genomic_DNA"/>
</dbReference>
<keyword evidence="1" id="KW-0175">Coiled coil</keyword>
<evidence type="ECO:0000256" key="2">
    <source>
        <dbReference type="SAM" id="MobiDB-lite"/>
    </source>
</evidence>
<name>A0AAD9FD21_DISEL</name>
<feature type="compositionally biased region" description="Acidic residues" evidence="2">
    <location>
        <begin position="334"/>
        <end position="345"/>
    </location>
</feature>
<comment type="caution">
    <text evidence="3">The sequence shown here is derived from an EMBL/GenBank/DDBJ whole genome shotgun (WGS) entry which is preliminary data.</text>
</comment>
<organism evidence="3 4">
    <name type="scientific">Dissostichus eleginoides</name>
    <name type="common">Patagonian toothfish</name>
    <name type="synonym">Dissostichus amissus</name>
    <dbReference type="NCBI Taxonomy" id="100907"/>
    <lineage>
        <taxon>Eukaryota</taxon>
        <taxon>Metazoa</taxon>
        <taxon>Chordata</taxon>
        <taxon>Craniata</taxon>
        <taxon>Vertebrata</taxon>
        <taxon>Euteleostomi</taxon>
        <taxon>Actinopterygii</taxon>
        <taxon>Neopterygii</taxon>
        <taxon>Teleostei</taxon>
        <taxon>Neoteleostei</taxon>
        <taxon>Acanthomorphata</taxon>
        <taxon>Eupercaria</taxon>
        <taxon>Perciformes</taxon>
        <taxon>Notothenioidei</taxon>
        <taxon>Nototheniidae</taxon>
        <taxon>Dissostichus</taxon>
    </lineage>
</organism>
<evidence type="ECO:0000313" key="4">
    <source>
        <dbReference type="Proteomes" id="UP001228049"/>
    </source>
</evidence>